<sequence>MENGWWKWRVNSASYLILSRTSFHPIHPSLLYIPVTLLPSYLIFFLSDLGISFCCTFDLHICIFISHSSFNTPHSTFVYSIGGHGSSPIVPIIYLCNPVMTMN</sequence>
<keyword evidence="1" id="KW-1133">Transmembrane helix</keyword>
<protein>
    <submittedName>
        <fullName evidence="2">Uncharacterized protein</fullName>
    </submittedName>
</protein>
<keyword evidence="1" id="KW-0472">Membrane</keyword>
<accession>A0A8S0VZS2</accession>
<evidence type="ECO:0000313" key="2">
    <source>
        <dbReference type="EMBL" id="CAA7264041.1"/>
    </source>
</evidence>
<organism evidence="2 3">
    <name type="scientific">Cyclocybe aegerita</name>
    <name type="common">Black poplar mushroom</name>
    <name type="synonym">Agrocybe aegerita</name>
    <dbReference type="NCBI Taxonomy" id="1973307"/>
    <lineage>
        <taxon>Eukaryota</taxon>
        <taxon>Fungi</taxon>
        <taxon>Dikarya</taxon>
        <taxon>Basidiomycota</taxon>
        <taxon>Agaricomycotina</taxon>
        <taxon>Agaricomycetes</taxon>
        <taxon>Agaricomycetidae</taxon>
        <taxon>Agaricales</taxon>
        <taxon>Agaricineae</taxon>
        <taxon>Bolbitiaceae</taxon>
        <taxon>Cyclocybe</taxon>
    </lineage>
</organism>
<keyword evidence="3" id="KW-1185">Reference proteome</keyword>
<dbReference type="AlphaFoldDB" id="A0A8S0VZS2"/>
<gene>
    <name evidence="2" type="ORF">AAE3_LOCUS6164</name>
</gene>
<dbReference type="EMBL" id="CACVBS010000042">
    <property type="protein sequence ID" value="CAA7264041.1"/>
    <property type="molecule type" value="Genomic_DNA"/>
</dbReference>
<reference evidence="2 3" key="1">
    <citation type="submission" date="2020-01" db="EMBL/GenBank/DDBJ databases">
        <authorList>
            <person name="Gupta K D."/>
        </authorList>
    </citation>
    <scope>NUCLEOTIDE SEQUENCE [LARGE SCALE GENOMIC DNA]</scope>
</reference>
<evidence type="ECO:0000256" key="1">
    <source>
        <dbReference type="SAM" id="Phobius"/>
    </source>
</evidence>
<name>A0A8S0VZS2_CYCAE</name>
<proteinExistence type="predicted"/>
<comment type="caution">
    <text evidence="2">The sequence shown here is derived from an EMBL/GenBank/DDBJ whole genome shotgun (WGS) entry which is preliminary data.</text>
</comment>
<feature type="transmembrane region" description="Helical" evidence="1">
    <location>
        <begin position="77"/>
        <end position="95"/>
    </location>
</feature>
<evidence type="ECO:0000313" key="3">
    <source>
        <dbReference type="Proteomes" id="UP000467700"/>
    </source>
</evidence>
<dbReference type="Proteomes" id="UP000467700">
    <property type="component" value="Unassembled WGS sequence"/>
</dbReference>
<keyword evidence="1" id="KW-0812">Transmembrane</keyword>